<dbReference type="EMBL" id="CM020618">
    <property type="protein sequence ID" value="KAK1858477.1"/>
    <property type="molecule type" value="Genomic_DNA"/>
</dbReference>
<sequence length="272" mass="28641">MASANGDAGDPGIDAALRSRITVAEDVVASLARRVIALEDTCAAGTRGVEEPDPAPASNAKTPDAVSAAASVDVGGDPAPAPIDVPAASDDVVTASGAKAVALLPEILQHLSDLRADMVLVGQAHDAELAALSAENAKLRYRMKHLLRALDASDNDVVTWPPLPGLAKRDALDRLPLTGMARCPMRQRGRNVSVHVVLPAVVGHHRPLERTSACKGALHPSFAERTDSLQGGCIHSQPTEPSSVPLSLGSPKPRQRILYRTIHMRRSEDLYT</sequence>
<comment type="caution">
    <text evidence="1">The sequence shown here is derived from an EMBL/GenBank/DDBJ whole genome shotgun (WGS) entry which is preliminary data.</text>
</comment>
<reference evidence="1" key="1">
    <citation type="submission" date="2019-11" db="EMBL/GenBank/DDBJ databases">
        <title>Nori genome reveals adaptations in red seaweeds to the harsh intertidal environment.</title>
        <authorList>
            <person name="Wang D."/>
            <person name="Mao Y."/>
        </authorList>
    </citation>
    <scope>NUCLEOTIDE SEQUENCE</scope>
    <source>
        <tissue evidence="1">Gametophyte</tissue>
    </source>
</reference>
<proteinExistence type="predicted"/>
<evidence type="ECO:0000313" key="1">
    <source>
        <dbReference type="EMBL" id="KAK1858477.1"/>
    </source>
</evidence>
<evidence type="ECO:0000313" key="2">
    <source>
        <dbReference type="Proteomes" id="UP000798662"/>
    </source>
</evidence>
<keyword evidence="2" id="KW-1185">Reference proteome</keyword>
<gene>
    <name evidence="1" type="ORF">I4F81_001082</name>
</gene>
<dbReference type="Proteomes" id="UP000798662">
    <property type="component" value="Chromosome 1"/>
</dbReference>
<organism evidence="1 2">
    <name type="scientific">Pyropia yezoensis</name>
    <name type="common">Susabi-nori</name>
    <name type="synonym">Porphyra yezoensis</name>
    <dbReference type="NCBI Taxonomy" id="2788"/>
    <lineage>
        <taxon>Eukaryota</taxon>
        <taxon>Rhodophyta</taxon>
        <taxon>Bangiophyceae</taxon>
        <taxon>Bangiales</taxon>
        <taxon>Bangiaceae</taxon>
        <taxon>Pyropia</taxon>
    </lineage>
</organism>
<protein>
    <submittedName>
        <fullName evidence="1">Uncharacterized protein</fullName>
    </submittedName>
</protein>
<name>A0ACC3BLW9_PYRYE</name>
<accession>A0ACC3BLW9</accession>